<dbReference type="RefSeq" id="WP_054752582.1">
    <property type="nucleotide sequence ID" value="NZ_JBHUMZ010000013.1"/>
</dbReference>
<comment type="caution">
    <text evidence="1">The sequence shown here is derived from an EMBL/GenBank/DDBJ whole genome shotgun (WGS) entry which is preliminary data.</text>
</comment>
<accession>A0ABW5Q8R1</accession>
<reference evidence="2" key="1">
    <citation type="journal article" date="2019" name="Int. J. Syst. Evol. Microbiol.">
        <title>The Global Catalogue of Microorganisms (GCM) 10K type strain sequencing project: providing services to taxonomists for standard genome sequencing and annotation.</title>
        <authorList>
            <consortium name="The Broad Institute Genomics Platform"/>
            <consortium name="The Broad Institute Genome Sequencing Center for Infectious Disease"/>
            <person name="Wu L."/>
            <person name="Ma J."/>
        </authorList>
    </citation>
    <scope>NUCLEOTIDE SEQUENCE [LARGE SCALE GENOMIC DNA]</scope>
    <source>
        <strain evidence="2">TISTR 1571</strain>
    </source>
</reference>
<proteinExistence type="predicted"/>
<gene>
    <name evidence="1" type="ORF">ACFSW4_04340</name>
</gene>
<keyword evidence="2" id="KW-1185">Reference proteome</keyword>
<evidence type="ECO:0000313" key="1">
    <source>
        <dbReference type="EMBL" id="MFD2638096.1"/>
    </source>
</evidence>
<evidence type="ECO:0000313" key="2">
    <source>
        <dbReference type="Proteomes" id="UP001597452"/>
    </source>
</evidence>
<sequence>MSVSDFNAEKKWRSLPKEFQKRILSNVFCFKCGETTIVDYSVKDDNLGIILEGKCQQCDSNVARFIED</sequence>
<protein>
    <submittedName>
        <fullName evidence="1">Uncharacterized protein</fullName>
    </submittedName>
</protein>
<dbReference type="EMBL" id="JBHUMZ010000013">
    <property type="protein sequence ID" value="MFD2638096.1"/>
    <property type="molecule type" value="Genomic_DNA"/>
</dbReference>
<dbReference type="Proteomes" id="UP001597452">
    <property type="component" value="Unassembled WGS sequence"/>
</dbReference>
<organism evidence="1 2">
    <name type="scientific">Piscibacillus salipiscarius</name>
    <dbReference type="NCBI Taxonomy" id="299480"/>
    <lineage>
        <taxon>Bacteria</taxon>
        <taxon>Bacillati</taxon>
        <taxon>Bacillota</taxon>
        <taxon>Bacilli</taxon>
        <taxon>Bacillales</taxon>
        <taxon>Bacillaceae</taxon>
        <taxon>Piscibacillus</taxon>
    </lineage>
</organism>
<name>A0ABW5Q8R1_9BACI</name>